<dbReference type="InterPro" id="IPR036691">
    <property type="entry name" value="Endo/exonu/phosph_ase_sf"/>
</dbReference>
<accession>A0AA37KMA2</accession>
<dbReference type="InterPro" id="IPR005135">
    <property type="entry name" value="Endo/exonuclease/phosphatase"/>
</dbReference>
<reference evidence="3" key="1">
    <citation type="submission" date="2022-01" db="EMBL/GenBank/DDBJ databases">
        <title>Novel bile acid biosynthetic pathways are enriched in the microbiome of centenarians.</title>
        <authorList>
            <person name="Sato Y."/>
            <person name="Atarashi K."/>
            <person name="Plichta R.D."/>
            <person name="Arai Y."/>
            <person name="Sasajima S."/>
            <person name="Kearney M.S."/>
            <person name="Suda W."/>
            <person name="Takeshita K."/>
            <person name="Sasaki T."/>
            <person name="Okamoto S."/>
            <person name="Skelly N.A."/>
            <person name="Okamura Y."/>
            <person name="Vlamakis H."/>
            <person name="Li Y."/>
            <person name="Tanoue T."/>
            <person name="Takei H."/>
            <person name="Nittono H."/>
            <person name="Narushima S."/>
            <person name="Irie J."/>
            <person name="Itoh H."/>
            <person name="Moriya K."/>
            <person name="Sugiura Y."/>
            <person name="Suematsu M."/>
            <person name="Moritoki N."/>
            <person name="Shibata S."/>
            <person name="Littman R.D."/>
            <person name="Fischbach A.M."/>
            <person name="Uwamino Y."/>
            <person name="Inoue T."/>
            <person name="Honda A."/>
            <person name="Hattori M."/>
            <person name="Murai T."/>
            <person name="Xavier J.R."/>
            <person name="Hirose N."/>
            <person name="Honda K."/>
        </authorList>
    </citation>
    <scope>NUCLEOTIDE SEQUENCE</scope>
    <source>
        <strain evidence="3">CE91-St16</strain>
    </source>
</reference>
<dbReference type="Proteomes" id="UP001055105">
    <property type="component" value="Unassembled WGS sequence"/>
</dbReference>
<keyword evidence="1" id="KW-0732">Signal</keyword>
<evidence type="ECO:0000313" key="3">
    <source>
        <dbReference type="EMBL" id="GKI18215.1"/>
    </source>
</evidence>
<dbReference type="GO" id="GO:0000175">
    <property type="term" value="F:3'-5'-RNA exonuclease activity"/>
    <property type="evidence" value="ECO:0007669"/>
    <property type="project" value="TreeGrafter"/>
</dbReference>
<dbReference type="GO" id="GO:0004519">
    <property type="term" value="F:endonuclease activity"/>
    <property type="evidence" value="ECO:0007669"/>
    <property type="project" value="UniProtKB-KW"/>
</dbReference>
<dbReference type="PANTHER" id="PTHR12121:SF36">
    <property type="entry name" value="ENDONUCLEASE_EXONUCLEASE_PHOSPHATASE DOMAIN-CONTAINING PROTEIN"/>
    <property type="match status" value="1"/>
</dbReference>
<gene>
    <name evidence="3" type="ORF">CE91St16_11230</name>
</gene>
<dbReference type="SUPFAM" id="SSF56219">
    <property type="entry name" value="DNase I-like"/>
    <property type="match status" value="1"/>
</dbReference>
<dbReference type="AlphaFoldDB" id="A0AA37KMA2"/>
<proteinExistence type="predicted"/>
<dbReference type="PANTHER" id="PTHR12121">
    <property type="entry name" value="CARBON CATABOLITE REPRESSOR PROTEIN 4"/>
    <property type="match status" value="1"/>
</dbReference>
<evidence type="ECO:0000256" key="1">
    <source>
        <dbReference type="SAM" id="SignalP"/>
    </source>
</evidence>
<dbReference type="Pfam" id="PF03372">
    <property type="entry name" value="Exo_endo_phos"/>
    <property type="match status" value="1"/>
</dbReference>
<comment type="caution">
    <text evidence="3">The sequence shown here is derived from an EMBL/GenBank/DDBJ whole genome shotgun (WGS) entry which is preliminary data.</text>
</comment>
<protein>
    <submittedName>
        <fullName evidence="3">Endonuclease</fullName>
    </submittedName>
</protein>
<evidence type="ECO:0000259" key="2">
    <source>
        <dbReference type="Pfam" id="PF03372"/>
    </source>
</evidence>
<feature type="signal peptide" evidence="1">
    <location>
        <begin position="1"/>
        <end position="16"/>
    </location>
</feature>
<feature type="chain" id="PRO_5041413535" evidence="1">
    <location>
        <begin position="17"/>
        <end position="302"/>
    </location>
</feature>
<dbReference type="CDD" id="cd09083">
    <property type="entry name" value="EEP-1"/>
    <property type="match status" value="1"/>
</dbReference>
<keyword evidence="3" id="KW-0378">Hydrolase</keyword>
<dbReference type="PROSITE" id="PS51257">
    <property type="entry name" value="PROKAR_LIPOPROTEIN"/>
    <property type="match status" value="1"/>
</dbReference>
<dbReference type="InterPro" id="IPR050410">
    <property type="entry name" value="CCR4/nocturin_mRNA_transcr"/>
</dbReference>
<evidence type="ECO:0000313" key="4">
    <source>
        <dbReference type="Proteomes" id="UP001055105"/>
    </source>
</evidence>
<dbReference type="EMBL" id="BQOL01000001">
    <property type="protein sequence ID" value="GKI18215.1"/>
    <property type="molecule type" value="Genomic_DNA"/>
</dbReference>
<keyword evidence="3" id="KW-0255">Endonuclease</keyword>
<dbReference type="RefSeq" id="WP_244076239.1">
    <property type="nucleotide sequence ID" value="NZ_AP025581.1"/>
</dbReference>
<organism evidence="3 4">
    <name type="scientific">Alistipes finegoldii</name>
    <dbReference type="NCBI Taxonomy" id="214856"/>
    <lineage>
        <taxon>Bacteria</taxon>
        <taxon>Pseudomonadati</taxon>
        <taxon>Bacteroidota</taxon>
        <taxon>Bacteroidia</taxon>
        <taxon>Bacteroidales</taxon>
        <taxon>Rikenellaceae</taxon>
        <taxon>Alistipes</taxon>
    </lineage>
</organism>
<dbReference type="Gene3D" id="3.60.10.10">
    <property type="entry name" value="Endonuclease/exonuclease/phosphatase"/>
    <property type="match status" value="1"/>
</dbReference>
<keyword evidence="3" id="KW-0540">Nuclease</keyword>
<name>A0AA37KMA2_9BACT</name>
<sequence>MKRFLFSIALLFTALAGCSNHEGESAAPKSELNVMSYNIRYANASDKGDAAWDARKEASVAMIRDVKPDVIGMQEPRFSQAQYLIGELTEYEHYYLAPDDKDSQHRNAVWWRKDRFEMLAQGYFFLNEKDITQPIKGWGHNQFRTALWVKLRERSTGKEFFFFNTHLAHRASPVEGGDIDQVARTESVKLIVEQMKQIAGRYAPIFVTGDMNASYAAGDGRRTCLDGFFEFMWSARETAPDGEADDVYSYNNFGEGTPRFTWNIDHIFYRKVTPVRFRTINNDGYGVPYISDHFPILFTSEF</sequence>
<feature type="domain" description="Endonuclease/exonuclease/phosphatase" evidence="2">
    <location>
        <begin position="35"/>
        <end position="293"/>
    </location>
</feature>